<dbReference type="PANTHER" id="PTHR48081">
    <property type="entry name" value="AB HYDROLASE SUPERFAMILY PROTEIN C4A8.06C"/>
    <property type="match status" value="1"/>
</dbReference>
<accession>A0A518I4E9</accession>
<evidence type="ECO:0000313" key="4">
    <source>
        <dbReference type="Proteomes" id="UP000319004"/>
    </source>
</evidence>
<keyword evidence="1 3" id="KW-0378">Hydrolase</keyword>
<dbReference type="Gene3D" id="3.40.50.1820">
    <property type="entry name" value="alpha/beta hydrolase"/>
    <property type="match status" value="1"/>
</dbReference>
<dbReference type="EC" id="3.1.1.1" evidence="3"/>
<proteinExistence type="predicted"/>
<dbReference type="KEGG" id="snep:Enr13x_78830"/>
<dbReference type="SUPFAM" id="SSF53474">
    <property type="entry name" value="alpha/beta-Hydrolases"/>
    <property type="match status" value="1"/>
</dbReference>
<dbReference type="EMBL" id="CP037423">
    <property type="protein sequence ID" value="QDV47970.1"/>
    <property type="molecule type" value="Genomic_DNA"/>
</dbReference>
<dbReference type="Proteomes" id="UP000319004">
    <property type="component" value="Chromosome"/>
</dbReference>
<reference evidence="3 4" key="1">
    <citation type="submission" date="2019-03" db="EMBL/GenBank/DDBJ databases">
        <title>Deep-cultivation of Planctomycetes and their phenomic and genomic characterization uncovers novel biology.</title>
        <authorList>
            <person name="Wiegand S."/>
            <person name="Jogler M."/>
            <person name="Boedeker C."/>
            <person name="Pinto D."/>
            <person name="Vollmers J."/>
            <person name="Rivas-Marin E."/>
            <person name="Kohn T."/>
            <person name="Peeters S.H."/>
            <person name="Heuer A."/>
            <person name="Rast P."/>
            <person name="Oberbeckmann S."/>
            <person name="Bunk B."/>
            <person name="Jeske O."/>
            <person name="Meyerdierks A."/>
            <person name="Storesund J.E."/>
            <person name="Kallscheuer N."/>
            <person name="Luecker S."/>
            <person name="Lage O.M."/>
            <person name="Pohl T."/>
            <person name="Merkel B.J."/>
            <person name="Hornburger P."/>
            <person name="Mueller R.-W."/>
            <person name="Bruemmer F."/>
            <person name="Labrenz M."/>
            <person name="Spormann A.M."/>
            <person name="Op den Camp H."/>
            <person name="Overmann J."/>
            <person name="Amann R."/>
            <person name="Jetten M.S.M."/>
            <person name="Mascher T."/>
            <person name="Medema M.H."/>
            <person name="Devos D.P."/>
            <person name="Kaster A.-K."/>
            <person name="Ovreas L."/>
            <person name="Rohde M."/>
            <person name="Galperin M.Y."/>
            <person name="Jogler C."/>
        </authorList>
    </citation>
    <scope>NUCLEOTIDE SEQUENCE [LARGE SCALE GENOMIC DNA]</scope>
    <source>
        <strain evidence="3 4">Enr13</strain>
    </source>
</reference>
<name>A0A518I4E9_9BACT</name>
<dbReference type="GO" id="GO:0106435">
    <property type="term" value="F:carboxylesterase activity"/>
    <property type="evidence" value="ECO:0007669"/>
    <property type="project" value="UniProtKB-EC"/>
</dbReference>
<dbReference type="AlphaFoldDB" id="A0A518I4E9"/>
<dbReference type="PANTHER" id="PTHR48081:SF13">
    <property type="entry name" value="ALPHA_BETA HYDROLASE"/>
    <property type="match status" value="1"/>
</dbReference>
<dbReference type="InterPro" id="IPR050300">
    <property type="entry name" value="GDXG_lipolytic_enzyme"/>
</dbReference>
<evidence type="ECO:0000256" key="1">
    <source>
        <dbReference type="ARBA" id="ARBA00022801"/>
    </source>
</evidence>
<protein>
    <submittedName>
        <fullName evidence="3">Carboxylesterase NlhH</fullName>
        <ecNumber evidence="3">3.1.1.1</ecNumber>
    </submittedName>
</protein>
<feature type="domain" description="BD-FAE-like" evidence="2">
    <location>
        <begin position="101"/>
        <end position="300"/>
    </location>
</feature>
<keyword evidence="4" id="KW-1185">Reference proteome</keyword>
<dbReference type="InterPro" id="IPR029058">
    <property type="entry name" value="AB_hydrolase_fold"/>
</dbReference>
<dbReference type="InterPro" id="IPR049492">
    <property type="entry name" value="BD-FAE-like_dom"/>
</dbReference>
<evidence type="ECO:0000259" key="2">
    <source>
        <dbReference type="Pfam" id="PF20434"/>
    </source>
</evidence>
<organism evidence="3 4">
    <name type="scientific">Stieleria neptunia</name>
    <dbReference type="NCBI Taxonomy" id="2527979"/>
    <lineage>
        <taxon>Bacteria</taxon>
        <taxon>Pseudomonadati</taxon>
        <taxon>Planctomycetota</taxon>
        <taxon>Planctomycetia</taxon>
        <taxon>Pirellulales</taxon>
        <taxon>Pirellulaceae</taxon>
        <taxon>Stieleria</taxon>
    </lineage>
</organism>
<evidence type="ECO:0000313" key="3">
    <source>
        <dbReference type="EMBL" id="QDV47970.1"/>
    </source>
</evidence>
<sequence length="340" mass="37025">MRRQRIGMRSIYVLAGVCCVFAGICGSPLPASGDEPASRRSLSVAADAAPEPPDESAFDVKKIANLRFCGEDGDEVGSAGRCDVYLPQAKTPSETASQPAGDRRWPVVLVVHGGGWATGDKWTMERHARDLAGNGFAAVAINYRHAPSSKFPDQVDDVRSALVWITENAPTYAWDTERVGLYGYSAGGHLVSLVATLADEPWQSVRQTTSWPQQDERWKKLPSIGAVCIGGPPTDFRDLPPDNTSLAFFLGGSRRELPNVYAAASPICFTSPKDPPFQIIHGEADWIVPINNAKNFHRALVDADVESSLQTLPGNGHLFAFLSPKLTDWMLDFFKQQLSK</sequence>
<dbReference type="Pfam" id="PF20434">
    <property type="entry name" value="BD-FAE"/>
    <property type="match status" value="1"/>
</dbReference>
<gene>
    <name evidence="3" type="primary">nlhH_5</name>
    <name evidence="3" type="ORF">Enr13x_78830</name>
</gene>